<dbReference type="PRINTS" id="PR00067">
    <property type="entry name" value="CATALASE"/>
</dbReference>
<comment type="similarity">
    <text evidence="1">Belongs to the catalase family.</text>
</comment>
<accession>A0A8T0IEZ7</accession>
<evidence type="ECO:0000256" key="5">
    <source>
        <dbReference type="ARBA" id="ARBA00022723"/>
    </source>
</evidence>
<comment type="caution">
    <text evidence="13">The sequence shown here is derived from an EMBL/GenBank/DDBJ whole genome shotgun (WGS) entry which is preliminary data.</text>
</comment>
<feature type="region of interest" description="Disordered" evidence="11">
    <location>
        <begin position="429"/>
        <end position="452"/>
    </location>
</feature>
<dbReference type="GO" id="GO:0020037">
    <property type="term" value="F:heme binding"/>
    <property type="evidence" value="ECO:0007669"/>
    <property type="project" value="InterPro"/>
</dbReference>
<keyword evidence="7 10" id="KW-0408">Iron</keyword>
<evidence type="ECO:0000313" key="14">
    <source>
        <dbReference type="Proteomes" id="UP000822688"/>
    </source>
</evidence>
<evidence type="ECO:0000256" key="4">
    <source>
        <dbReference type="ARBA" id="ARBA00022617"/>
    </source>
</evidence>
<dbReference type="PANTHER" id="PTHR11465:SF9">
    <property type="entry name" value="CATALASE"/>
    <property type="match status" value="1"/>
</dbReference>
<feature type="active site" evidence="9">
    <location>
        <position position="153"/>
    </location>
</feature>
<dbReference type="Proteomes" id="UP000822688">
    <property type="component" value="Chromosome 4"/>
</dbReference>
<dbReference type="InterPro" id="IPR040333">
    <property type="entry name" value="Catalase_3"/>
</dbReference>
<dbReference type="AlphaFoldDB" id="A0A8T0IEZ7"/>
<evidence type="ECO:0000256" key="8">
    <source>
        <dbReference type="ARBA" id="ARBA00023324"/>
    </source>
</evidence>
<evidence type="ECO:0000256" key="3">
    <source>
        <dbReference type="ARBA" id="ARBA00022559"/>
    </source>
</evidence>
<dbReference type="GO" id="GO:0005739">
    <property type="term" value="C:mitochondrion"/>
    <property type="evidence" value="ECO:0007669"/>
    <property type="project" value="TreeGrafter"/>
</dbReference>
<sequence length="521" mass="59444">MMERGLEYLGVSPRKHEENGSVRKGLNQKPLYTSDAGHPISDDDNSLTIGESGTGIFEDVHLFEKNAHFNRERVPERVVHANGTGAHGYFEVTHDVTDLCKASFLSEVGKRTPVLGRWSSVTGETGFPDTNRDPRGFALKFYTDEGNWDMVGNNTPVFFVRDALKFPDLIHSQKRNPQTHMKDPNAFWDFLSLVPETLHQVLITFSPRGVPDGYRHMHGYGSHTFKWVNKEGKAHWVKFHFLSDQGIKNLPHERAVELAGINPDYAIEDLFQNIEKGNGPSWTFKVQVMPLEDAPFYRFDPFDLTKVWSHKDYPLREVGKLKFDRNPTNYFAEIEQASFSPGHMVPGIEASPDRVLQFRLIAYDDASRYRLGANYLQIPVNRCPFAKVQNYARDGPMTISDNGGNKPNYYPNSFEDLPRPDPAQPGVHPYKHDGGIMSRTPPKKWSEQDDYEQPRTLWQQMSAEDKEMTAKNIAGHIQGAKETIIQRQLGVFRRCDESLAKQVEEMLAVKRKSQDPYTMVA</sequence>
<evidence type="ECO:0000256" key="11">
    <source>
        <dbReference type="SAM" id="MobiDB-lite"/>
    </source>
</evidence>
<organism evidence="13 14">
    <name type="scientific">Ceratodon purpureus</name>
    <name type="common">Fire moss</name>
    <name type="synonym">Dicranum purpureum</name>
    <dbReference type="NCBI Taxonomy" id="3225"/>
    <lineage>
        <taxon>Eukaryota</taxon>
        <taxon>Viridiplantae</taxon>
        <taxon>Streptophyta</taxon>
        <taxon>Embryophyta</taxon>
        <taxon>Bryophyta</taxon>
        <taxon>Bryophytina</taxon>
        <taxon>Bryopsida</taxon>
        <taxon>Dicranidae</taxon>
        <taxon>Pseudoditrichales</taxon>
        <taxon>Ditrichaceae</taxon>
        <taxon>Ceratodon</taxon>
    </lineage>
</organism>
<dbReference type="InterPro" id="IPR020835">
    <property type="entry name" value="Catalase_sf"/>
</dbReference>
<evidence type="ECO:0000256" key="10">
    <source>
        <dbReference type="PIRSR" id="PIRSR038928-2"/>
    </source>
</evidence>
<keyword evidence="4 10" id="KW-0349">Heme</keyword>
<evidence type="ECO:0000256" key="7">
    <source>
        <dbReference type="ARBA" id="ARBA00023004"/>
    </source>
</evidence>
<dbReference type="Pfam" id="PF06628">
    <property type="entry name" value="Catalase-rel"/>
    <property type="match status" value="1"/>
</dbReference>
<keyword evidence="14" id="KW-1185">Reference proteome</keyword>
<keyword evidence="6" id="KW-0560">Oxidoreductase</keyword>
<dbReference type="GO" id="GO:0042744">
    <property type="term" value="P:hydrogen peroxide catabolic process"/>
    <property type="evidence" value="ECO:0007669"/>
    <property type="project" value="UniProtKB-KW"/>
</dbReference>
<name>A0A8T0IEZ7_CERPU</name>
<dbReference type="InterPro" id="IPR024708">
    <property type="entry name" value="Catalase_AS"/>
</dbReference>
<dbReference type="CDD" id="cd08156">
    <property type="entry name" value="catalase_clade_3"/>
    <property type="match status" value="1"/>
</dbReference>
<dbReference type="PROSITE" id="PS00438">
    <property type="entry name" value="CATALASE_2"/>
    <property type="match status" value="1"/>
</dbReference>
<evidence type="ECO:0000256" key="6">
    <source>
        <dbReference type="ARBA" id="ARBA00023002"/>
    </source>
</evidence>
<keyword evidence="8" id="KW-0376">Hydrogen peroxide</keyword>
<dbReference type="PROSITE" id="PS51402">
    <property type="entry name" value="CATALASE_3"/>
    <property type="match status" value="1"/>
</dbReference>
<dbReference type="GO" id="GO:0004096">
    <property type="term" value="F:catalase activity"/>
    <property type="evidence" value="ECO:0007669"/>
    <property type="project" value="UniProtKB-EC"/>
</dbReference>
<proteinExistence type="inferred from homology"/>
<evidence type="ECO:0000256" key="1">
    <source>
        <dbReference type="ARBA" id="ARBA00005329"/>
    </source>
</evidence>
<dbReference type="InterPro" id="IPR024711">
    <property type="entry name" value="Catalase_clade1/3"/>
</dbReference>
<dbReference type="FunFam" id="2.40.180.10:FF:000001">
    <property type="entry name" value="Catalase"/>
    <property type="match status" value="1"/>
</dbReference>
<dbReference type="Pfam" id="PF00199">
    <property type="entry name" value="Catalase"/>
    <property type="match status" value="1"/>
</dbReference>
<feature type="binding site" description="axial binding residue" evidence="10">
    <location>
        <position position="363"/>
    </location>
    <ligand>
        <name>heme</name>
        <dbReference type="ChEBI" id="CHEBI:30413"/>
    </ligand>
    <ligandPart>
        <name>Fe</name>
        <dbReference type="ChEBI" id="CHEBI:18248"/>
    </ligandPart>
</feature>
<dbReference type="SMART" id="SM01060">
    <property type="entry name" value="Catalase"/>
    <property type="match status" value="1"/>
</dbReference>
<dbReference type="GO" id="GO:0046872">
    <property type="term" value="F:metal ion binding"/>
    <property type="evidence" value="ECO:0007669"/>
    <property type="project" value="UniProtKB-KW"/>
</dbReference>
<keyword evidence="3" id="KW-0575">Peroxidase</keyword>
<dbReference type="EMBL" id="CM026424">
    <property type="protein sequence ID" value="KAG0581585.1"/>
    <property type="molecule type" value="Genomic_DNA"/>
</dbReference>
<feature type="domain" description="Catalase core" evidence="12">
    <location>
        <begin position="33"/>
        <end position="418"/>
    </location>
</feature>
<dbReference type="InterPro" id="IPR018028">
    <property type="entry name" value="Catalase"/>
</dbReference>
<evidence type="ECO:0000256" key="9">
    <source>
        <dbReference type="PIRSR" id="PIRSR038928-1"/>
    </source>
</evidence>
<dbReference type="EC" id="1.11.1.6" evidence="2"/>
<gene>
    <name evidence="13" type="ORF">KC19_4G263200</name>
</gene>
<dbReference type="GO" id="GO:0042542">
    <property type="term" value="P:response to hydrogen peroxide"/>
    <property type="evidence" value="ECO:0007669"/>
    <property type="project" value="TreeGrafter"/>
</dbReference>
<dbReference type="Gene3D" id="2.40.180.10">
    <property type="entry name" value="Catalase core domain"/>
    <property type="match status" value="1"/>
</dbReference>
<reference evidence="13" key="1">
    <citation type="submission" date="2020-06" db="EMBL/GenBank/DDBJ databases">
        <title>WGS assembly of Ceratodon purpureus strain R40.</title>
        <authorList>
            <person name="Carey S.B."/>
            <person name="Jenkins J."/>
            <person name="Shu S."/>
            <person name="Lovell J.T."/>
            <person name="Sreedasyam A."/>
            <person name="Maumus F."/>
            <person name="Tiley G.P."/>
            <person name="Fernandez-Pozo N."/>
            <person name="Barry K."/>
            <person name="Chen C."/>
            <person name="Wang M."/>
            <person name="Lipzen A."/>
            <person name="Daum C."/>
            <person name="Saski C.A."/>
            <person name="Payton A.C."/>
            <person name="Mcbreen J.C."/>
            <person name="Conrad R.E."/>
            <person name="Kollar L.M."/>
            <person name="Olsson S."/>
            <person name="Huttunen S."/>
            <person name="Landis J.B."/>
            <person name="Wickett N.J."/>
            <person name="Johnson M.G."/>
            <person name="Rensing S.A."/>
            <person name="Grimwood J."/>
            <person name="Schmutz J."/>
            <person name="Mcdaniel S.F."/>
        </authorList>
    </citation>
    <scope>NUCLEOTIDE SEQUENCE</scope>
    <source>
        <strain evidence="13">R40</strain>
    </source>
</reference>
<dbReference type="InterPro" id="IPR011614">
    <property type="entry name" value="Catalase_core"/>
</dbReference>
<feature type="active site" evidence="9">
    <location>
        <position position="80"/>
    </location>
</feature>
<evidence type="ECO:0000256" key="2">
    <source>
        <dbReference type="ARBA" id="ARBA00012314"/>
    </source>
</evidence>
<dbReference type="GO" id="GO:0005777">
    <property type="term" value="C:peroxisome"/>
    <property type="evidence" value="ECO:0007669"/>
    <property type="project" value="TreeGrafter"/>
</dbReference>
<protein>
    <recommendedName>
        <fullName evidence="2">catalase</fullName>
        <ecNumber evidence="2">1.11.1.6</ecNumber>
    </recommendedName>
</protein>
<dbReference type="PANTHER" id="PTHR11465">
    <property type="entry name" value="CATALASE"/>
    <property type="match status" value="1"/>
</dbReference>
<feature type="region of interest" description="Disordered" evidence="11">
    <location>
        <begin position="1"/>
        <end position="45"/>
    </location>
</feature>
<comment type="cofactor">
    <cofactor evidence="10">
        <name>heme</name>
        <dbReference type="ChEBI" id="CHEBI:30413"/>
    </cofactor>
</comment>
<evidence type="ECO:0000313" key="13">
    <source>
        <dbReference type="EMBL" id="KAG0581585.1"/>
    </source>
</evidence>
<dbReference type="SUPFAM" id="SSF56634">
    <property type="entry name" value="Heme-dependent catalase-like"/>
    <property type="match status" value="1"/>
</dbReference>
<dbReference type="PIRSF" id="PIRSF038928">
    <property type="entry name" value="Catalase_clade1-3"/>
    <property type="match status" value="1"/>
</dbReference>
<keyword evidence="5 10" id="KW-0479">Metal-binding</keyword>
<evidence type="ECO:0000259" key="12">
    <source>
        <dbReference type="SMART" id="SM01060"/>
    </source>
</evidence>
<dbReference type="InterPro" id="IPR010582">
    <property type="entry name" value="Catalase_immune_responsive"/>
</dbReference>